<reference evidence="1" key="1">
    <citation type="journal article" date="2015" name="Proc. Natl. Acad. Sci. U.S.A.">
        <title>Networks of energetic and metabolic interactions define dynamics in microbial communities.</title>
        <authorList>
            <person name="Embree M."/>
            <person name="Liu J.K."/>
            <person name="Al-Bassam M.M."/>
            <person name="Zengler K."/>
        </authorList>
    </citation>
    <scope>NUCLEOTIDE SEQUENCE</scope>
</reference>
<comment type="caution">
    <text evidence="1">The sequence shown here is derived from an EMBL/GenBank/DDBJ whole genome shotgun (WGS) entry which is preliminary data.</text>
</comment>
<dbReference type="EMBL" id="LNQE01000853">
    <property type="protein sequence ID" value="KUG24279.1"/>
    <property type="molecule type" value="Genomic_DNA"/>
</dbReference>
<protein>
    <submittedName>
        <fullName evidence="1">Uncharacterized protein</fullName>
    </submittedName>
</protein>
<proteinExistence type="predicted"/>
<accession>A0A0W8FTS0</accession>
<evidence type="ECO:0000313" key="1">
    <source>
        <dbReference type="EMBL" id="KUG24279.1"/>
    </source>
</evidence>
<gene>
    <name evidence="1" type="ORF">ASZ90_005913</name>
</gene>
<name>A0A0W8FTS0_9ZZZZ</name>
<dbReference type="AlphaFoldDB" id="A0A0W8FTS0"/>
<sequence>MHSAANINMNSFQKCHSLSLAETGFPPEYNPAHAGRE</sequence>
<organism evidence="1">
    <name type="scientific">hydrocarbon metagenome</name>
    <dbReference type="NCBI Taxonomy" id="938273"/>
    <lineage>
        <taxon>unclassified sequences</taxon>
        <taxon>metagenomes</taxon>
        <taxon>ecological metagenomes</taxon>
    </lineage>
</organism>